<evidence type="ECO:0000313" key="2">
    <source>
        <dbReference type="Proteomes" id="UP000186609"/>
    </source>
</evidence>
<dbReference type="InterPro" id="IPR056209">
    <property type="entry name" value="SU10_adaptor"/>
</dbReference>
<dbReference type="OrthoDB" id="7008875at2"/>
<name>A0A1P8JV79_9BURK</name>
<dbReference type="AlphaFoldDB" id="A0A1P8JV79"/>
<gene>
    <name evidence="1" type="ORF">RD110_10995</name>
</gene>
<organism evidence="1 2">
    <name type="scientific">Rhodoferax koreensis</name>
    <dbReference type="NCBI Taxonomy" id="1842727"/>
    <lineage>
        <taxon>Bacteria</taxon>
        <taxon>Pseudomonadati</taxon>
        <taxon>Pseudomonadota</taxon>
        <taxon>Betaproteobacteria</taxon>
        <taxon>Burkholderiales</taxon>
        <taxon>Comamonadaceae</taxon>
        <taxon>Rhodoferax</taxon>
    </lineage>
</organism>
<evidence type="ECO:0000313" key="1">
    <source>
        <dbReference type="EMBL" id="APW37653.1"/>
    </source>
</evidence>
<dbReference type="KEGG" id="rhy:RD110_10995"/>
<dbReference type="Proteomes" id="UP000186609">
    <property type="component" value="Chromosome"/>
</dbReference>
<dbReference type="Pfam" id="PF24175">
    <property type="entry name" value="SU10_adaptor"/>
    <property type="match status" value="1"/>
</dbReference>
<accession>A0A1P8JV79</accession>
<dbReference type="EMBL" id="CP019236">
    <property type="protein sequence ID" value="APW37653.1"/>
    <property type="molecule type" value="Genomic_DNA"/>
</dbReference>
<protein>
    <submittedName>
        <fullName evidence="1">Uncharacterized protein</fullName>
    </submittedName>
</protein>
<proteinExistence type="predicted"/>
<dbReference type="STRING" id="1842727.RD110_10995"/>
<sequence length="205" mass="22448">MSLATYSDLLASVAAWANRADLDAIIPDFVTLAEARINRDLRLRMQLVSTTFSTVGGTRSQALPSDWLEFQNLDVSGGASSAPLNYVPLGYMEEKFPDNGSLGKPSIYTLQAGNFLLAPTPDIVYTLKAVYYAKFPALSVTPTNWLLTNHPSVYLNACMKEFSLYTMNDERAARWEAMYKSAIKDVQDADDSALSSGSALRVRAG</sequence>
<reference evidence="1 2" key="1">
    <citation type="submission" date="2017-01" db="EMBL/GenBank/DDBJ databases">
        <authorList>
            <person name="Mah S.A."/>
            <person name="Swanson W.J."/>
            <person name="Moy G.W."/>
            <person name="Vacquier V.D."/>
        </authorList>
    </citation>
    <scope>NUCLEOTIDE SEQUENCE [LARGE SCALE GENOMIC DNA]</scope>
    <source>
        <strain evidence="1 2">DCY110</strain>
    </source>
</reference>
<dbReference type="RefSeq" id="WP_076199391.1">
    <property type="nucleotide sequence ID" value="NZ_CP019236.1"/>
</dbReference>
<keyword evidence="2" id="KW-1185">Reference proteome</keyword>